<keyword evidence="12" id="KW-1185">Reference proteome</keyword>
<reference evidence="11" key="1">
    <citation type="submission" date="2021-01" db="EMBL/GenBank/DDBJ databases">
        <authorList>
            <consortium name="Genoscope - CEA"/>
            <person name="William W."/>
        </authorList>
    </citation>
    <scope>NUCLEOTIDE SEQUENCE</scope>
</reference>
<evidence type="ECO:0000256" key="6">
    <source>
        <dbReference type="ARBA" id="ARBA00022989"/>
    </source>
</evidence>
<dbReference type="Proteomes" id="UP000692954">
    <property type="component" value="Unassembled WGS sequence"/>
</dbReference>
<evidence type="ECO:0000256" key="2">
    <source>
        <dbReference type="ARBA" id="ARBA00022692"/>
    </source>
</evidence>
<evidence type="ECO:0000256" key="4">
    <source>
        <dbReference type="ARBA" id="ARBA00022771"/>
    </source>
</evidence>
<dbReference type="InterPro" id="IPR001841">
    <property type="entry name" value="Znf_RING"/>
</dbReference>
<evidence type="ECO:0000313" key="12">
    <source>
        <dbReference type="Proteomes" id="UP000692954"/>
    </source>
</evidence>
<dbReference type="PANTHER" id="PTHR46539:SF9">
    <property type="entry name" value="RING-H2 FINGER PROTEIN ATL56"/>
    <property type="match status" value="1"/>
</dbReference>
<name>A0A8S1L3A1_9CILI</name>
<evidence type="ECO:0000256" key="1">
    <source>
        <dbReference type="ARBA" id="ARBA00004370"/>
    </source>
</evidence>
<evidence type="ECO:0000256" key="3">
    <source>
        <dbReference type="ARBA" id="ARBA00022723"/>
    </source>
</evidence>
<dbReference type="AlphaFoldDB" id="A0A8S1L3A1"/>
<evidence type="ECO:0000259" key="10">
    <source>
        <dbReference type="PROSITE" id="PS50089"/>
    </source>
</evidence>
<feature type="domain" description="RING-type" evidence="10">
    <location>
        <begin position="358"/>
        <end position="399"/>
    </location>
</feature>
<dbReference type="CDD" id="cd16454">
    <property type="entry name" value="RING-H2_PA-TM-RING"/>
    <property type="match status" value="1"/>
</dbReference>
<evidence type="ECO:0000256" key="5">
    <source>
        <dbReference type="ARBA" id="ARBA00022833"/>
    </source>
</evidence>
<gene>
    <name evidence="11" type="ORF">PSON_ATCC_30995.1.T0140022</name>
</gene>
<evidence type="ECO:0000256" key="9">
    <source>
        <dbReference type="SAM" id="Phobius"/>
    </source>
</evidence>
<organism evidence="11 12">
    <name type="scientific">Paramecium sonneborni</name>
    <dbReference type="NCBI Taxonomy" id="65129"/>
    <lineage>
        <taxon>Eukaryota</taxon>
        <taxon>Sar</taxon>
        <taxon>Alveolata</taxon>
        <taxon>Ciliophora</taxon>
        <taxon>Intramacronucleata</taxon>
        <taxon>Oligohymenophorea</taxon>
        <taxon>Peniculida</taxon>
        <taxon>Parameciidae</taxon>
        <taxon>Paramecium</taxon>
    </lineage>
</organism>
<dbReference type="SMART" id="SM00184">
    <property type="entry name" value="RING"/>
    <property type="match status" value="1"/>
</dbReference>
<dbReference type="PROSITE" id="PS50089">
    <property type="entry name" value="ZF_RING_2"/>
    <property type="match status" value="1"/>
</dbReference>
<sequence length="460" mass="54002">MMILFFIYQFVSCYEEIVIQNTKGLKQLDMESLKDETIVFEAKSSQYQVSILLICDQVPSFQEFEQIFNDENFGCISDWNAFDYSESSQKLMLIRNSTQNINSYSQNVKYTNSKSPYVGIFSQKYDLVTIYIYPKQSNDCIMNCKNKGECKQNSCFCQQGYFGYDCKYQGSNIFDEEYLIKLNYYYVDLESLKDSNFSIQFKKQGRFSYQCLSINPYFRKANIIDRDIIEISKEEINNCLQQGQQQLGLAKYYVIQIYQEEFLYISRQESENTNDYKTILISILSTCLTILCCIIFCVFRCYRSKRTITNPNQNRILINLQTKITNNDFNQELAILIPSIEYSAILKKHPQIRNFNECAICLDNFRQEQLVRVTYCQHVFHYKCLDAWMKKNLNCPICRSAQDRQTIKLQEKLQTAISQNTEFNPEATSQKLPVSRVYGETPMLTNHRSVGSSKLIQSNI</sequence>
<evidence type="ECO:0000256" key="7">
    <source>
        <dbReference type="ARBA" id="ARBA00023136"/>
    </source>
</evidence>
<dbReference type="InterPro" id="IPR000742">
    <property type="entry name" value="EGF"/>
</dbReference>
<keyword evidence="3" id="KW-0479">Metal-binding</keyword>
<keyword evidence="4 8" id="KW-0863">Zinc-finger</keyword>
<feature type="transmembrane region" description="Helical" evidence="9">
    <location>
        <begin position="279"/>
        <end position="299"/>
    </location>
</feature>
<keyword evidence="7 9" id="KW-0472">Membrane</keyword>
<dbReference type="EMBL" id="CAJJDN010000014">
    <property type="protein sequence ID" value="CAD8059993.1"/>
    <property type="molecule type" value="Genomic_DNA"/>
</dbReference>
<keyword evidence="5" id="KW-0862">Zinc</keyword>
<comment type="caution">
    <text evidence="11">The sequence shown here is derived from an EMBL/GenBank/DDBJ whole genome shotgun (WGS) entry which is preliminary data.</text>
</comment>
<keyword evidence="2 9" id="KW-0812">Transmembrane</keyword>
<accession>A0A8S1L3A1</accession>
<dbReference type="PROSITE" id="PS01186">
    <property type="entry name" value="EGF_2"/>
    <property type="match status" value="1"/>
</dbReference>
<keyword evidence="6 9" id="KW-1133">Transmembrane helix</keyword>
<dbReference type="GO" id="GO:0016020">
    <property type="term" value="C:membrane"/>
    <property type="evidence" value="ECO:0007669"/>
    <property type="project" value="UniProtKB-SubCell"/>
</dbReference>
<comment type="subcellular location">
    <subcellularLocation>
        <location evidence="1">Membrane</location>
    </subcellularLocation>
</comment>
<evidence type="ECO:0000256" key="8">
    <source>
        <dbReference type="PROSITE-ProRule" id="PRU00175"/>
    </source>
</evidence>
<dbReference type="Pfam" id="PF13639">
    <property type="entry name" value="zf-RING_2"/>
    <property type="match status" value="1"/>
</dbReference>
<dbReference type="PANTHER" id="PTHR46539">
    <property type="entry name" value="E3 UBIQUITIN-PROTEIN LIGASE ATL42"/>
    <property type="match status" value="1"/>
</dbReference>
<dbReference type="GO" id="GO:0008270">
    <property type="term" value="F:zinc ion binding"/>
    <property type="evidence" value="ECO:0007669"/>
    <property type="project" value="UniProtKB-KW"/>
</dbReference>
<evidence type="ECO:0000313" key="11">
    <source>
        <dbReference type="EMBL" id="CAD8059993.1"/>
    </source>
</evidence>
<dbReference type="OrthoDB" id="8062037at2759"/>
<protein>
    <recommendedName>
        <fullName evidence="10">RING-type domain-containing protein</fullName>
    </recommendedName>
</protein>
<proteinExistence type="predicted"/>